<feature type="region of interest" description="Disordered" evidence="5">
    <location>
        <begin position="1170"/>
        <end position="1194"/>
    </location>
</feature>
<dbReference type="GO" id="GO:0045197">
    <property type="term" value="P:establishment or maintenance of epithelial cell apical/basal polarity"/>
    <property type="evidence" value="ECO:0007669"/>
    <property type="project" value="TreeGrafter"/>
</dbReference>
<dbReference type="OrthoDB" id="6264899at2759"/>
<dbReference type="GO" id="GO:0030010">
    <property type="term" value="P:establishment of cell polarity"/>
    <property type="evidence" value="ECO:0007669"/>
    <property type="project" value="TreeGrafter"/>
</dbReference>
<feature type="domain" description="PDZ" evidence="6">
    <location>
        <begin position="698"/>
        <end position="775"/>
    </location>
</feature>
<dbReference type="GO" id="GO:0051301">
    <property type="term" value="P:cell division"/>
    <property type="evidence" value="ECO:0007669"/>
    <property type="project" value="UniProtKB-KW"/>
</dbReference>
<feature type="region of interest" description="Disordered" evidence="5">
    <location>
        <begin position="81"/>
        <end position="117"/>
    </location>
</feature>
<feature type="compositionally biased region" description="Polar residues" evidence="5">
    <location>
        <begin position="180"/>
        <end position="189"/>
    </location>
</feature>
<dbReference type="GO" id="GO:0000226">
    <property type="term" value="P:microtubule cytoskeleton organization"/>
    <property type="evidence" value="ECO:0007669"/>
    <property type="project" value="TreeGrafter"/>
</dbReference>
<feature type="region of interest" description="Disordered" evidence="5">
    <location>
        <begin position="1312"/>
        <end position="1397"/>
    </location>
</feature>
<feature type="region of interest" description="Disordered" evidence="5">
    <location>
        <begin position="1459"/>
        <end position="1530"/>
    </location>
</feature>
<dbReference type="GO" id="GO:0016324">
    <property type="term" value="C:apical plasma membrane"/>
    <property type="evidence" value="ECO:0007669"/>
    <property type="project" value="TreeGrafter"/>
</dbReference>
<feature type="region of interest" description="Disordered" evidence="5">
    <location>
        <begin position="1602"/>
        <end position="1623"/>
    </location>
</feature>
<dbReference type="InterPro" id="IPR001478">
    <property type="entry name" value="PDZ"/>
</dbReference>
<feature type="compositionally biased region" description="Basic and acidic residues" evidence="5">
    <location>
        <begin position="206"/>
        <end position="228"/>
    </location>
</feature>
<feature type="compositionally biased region" description="Low complexity" evidence="5">
    <location>
        <begin position="1344"/>
        <end position="1353"/>
    </location>
</feature>
<feature type="compositionally biased region" description="Acidic residues" evidence="5">
    <location>
        <begin position="652"/>
        <end position="667"/>
    </location>
</feature>
<feature type="compositionally biased region" description="Polar residues" evidence="5">
    <location>
        <begin position="1312"/>
        <end position="1321"/>
    </location>
</feature>
<dbReference type="PROSITE" id="PS50106">
    <property type="entry name" value="PDZ"/>
    <property type="match status" value="3"/>
</dbReference>
<accession>A0A8S3YF65</accession>
<keyword evidence="2" id="KW-0132">Cell division</keyword>
<dbReference type="Pfam" id="PF00595">
    <property type="entry name" value="PDZ"/>
    <property type="match status" value="3"/>
</dbReference>
<evidence type="ECO:0000313" key="8">
    <source>
        <dbReference type="Proteomes" id="UP000678393"/>
    </source>
</evidence>
<feature type="compositionally biased region" description="Basic and acidic residues" evidence="5">
    <location>
        <begin position="1459"/>
        <end position="1473"/>
    </location>
</feature>
<comment type="caution">
    <text evidence="7">The sequence shown here is derived from an EMBL/GenBank/DDBJ whole genome shotgun (WGS) entry which is preliminary data.</text>
</comment>
<dbReference type="GO" id="GO:0051660">
    <property type="term" value="P:establishment of centrosome localization"/>
    <property type="evidence" value="ECO:0007669"/>
    <property type="project" value="TreeGrafter"/>
</dbReference>
<dbReference type="Proteomes" id="UP000678393">
    <property type="component" value="Unassembled WGS sequence"/>
</dbReference>
<dbReference type="SUPFAM" id="SSF50156">
    <property type="entry name" value="PDZ domain-like"/>
    <property type="match status" value="3"/>
</dbReference>
<feature type="compositionally biased region" description="Polar residues" evidence="5">
    <location>
        <begin position="106"/>
        <end position="115"/>
    </location>
</feature>
<dbReference type="PANTHER" id="PTHR16484:SF17">
    <property type="entry name" value="BAZOOKA, ISOFORM B"/>
    <property type="match status" value="1"/>
</dbReference>
<feature type="compositionally biased region" description="Low complexity" evidence="5">
    <location>
        <begin position="96"/>
        <end position="105"/>
    </location>
</feature>
<name>A0A8S3YF65_9EUPU</name>
<dbReference type="PANTHER" id="PTHR16484">
    <property type="entry name" value="PARTITIONING DEFECTIVE 3 RELATED"/>
    <property type="match status" value="1"/>
</dbReference>
<feature type="region of interest" description="Disordered" evidence="5">
    <location>
        <begin position="1274"/>
        <end position="1293"/>
    </location>
</feature>
<evidence type="ECO:0000256" key="2">
    <source>
        <dbReference type="ARBA" id="ARBA00022618"/>
    </source>
</evidence>
<dbReference type="CDD" id="cd23059">
    <property type="entry name" value="PDZ3_Par3-like"/>
    <property type="match status" value="1"/>
</dbReference>
<feature type="compositionally biased region" description="Polar residues" evidence="5">
    <location>
        <begin position="672"/>
        <end position="681"/>
    </location>
</feature>
<feature type="domain" description="PDZ" evidence="6">
    <location>
        <begin position="305"/>
        <end position="390"/>
    </location>
</feature>
<dbReference type="Gene3D" id="2.30.42.10">
    <property type="match status" value="3"/>
</dbReference>
<feature type="compositionally biased region" description="Polar residues" evidence="5">
    <location>
        <begin position="1510"/>
        <end position="1523"/>
    </location>
</feature>
<dbReference type="GO" id="GO:0005938">
    <property type="term" value="C:cell cortex"/>
    <property type="evidence" value="ECO:0007669"/>
    <property type="project" value="TreeGrafter"/>
</dbReference>
<feature type="compositionally biased region" description="Polar residues" evidence="5">
    <location>
        <begin position="1369"/>
        <end position="1389"/>
    </location>
</feature>
<dbReference type="InterPro" id="IPR036034">
    <property type="entry name" value="PDZ_sf"/>
</dbReference>
<dbReference type="InterPro" id="IPR021922">
    <property type="entry name" value="Par3/HAL_N"/>
</dbReference>
<feature type="domain" description="PDZ" evidence="6">
    <location>
        <begin position="549"/>
        <end position="620"/>
    </location>
</feature>
<dbReference type="InterPro" id="IPR052213">
    <property type="entry name" value="PAR3"/>
</dbReference>
<gene>
    <name evidence="7" type="ORF">CUNI_LOCUS606</name>
</gene>
<feature type="compositionally biased region" description="Polar residues" evidence="5">
    <location>
        <begin position="1480"/>
        <end position="1491"/>
    </location>
</feature>
<dbReference type="GO" id="GO:0008104">
    <property type="term" value="P:intracellular protein localization"/>
    <property type="evidence" value="ECO:0007669"/>
    <property type="project" value="TreeGrafter"/>
</dbReference>
<dbReference type="FunFam" id="2.30.42.10:FF:000011">
    <property type="entry name" value="partitioning defective 3 homolog isoform X1"/>
    <property type="match status" value="1"/>
</dbReference>
<dbReference type="GO" id="GO:0007155">
    <property type="term" value="P:cell adhesion"/>
    <property type="evidence" value="ECO:0007669"/>
    <property type="project" value="TreeGrafter"/>
</dbReference>
<feature type="region of interest" description="Disordered" evidence="5">
    <location>
        <begin position="643"/>
        <end position="688"/>
    </location>
</feature>
<feature type="compositionally biased region" description="Polar residues" evidence="5">
    <location>
        <begin position="1333"/>
        <end position="1343"/>
    </location>
</feature>
<feature type="compositionally biased region" description="Low complexity" evidence="5">
    <location>
        <begin position="458"/>
        <end position="468"/>
    </location>
</feature>
<evidence type="ECO:0000259" key="6">
    <source>
        <dbReference type="PROSITE" id="PS50106"/>
    </source>
</evidence>
<feature type="compositionally biased region" description="Low complexity" evidence="5">
    <location>
        <begin position="1177"/>
        <end position="1186"/>
    </location>
</feature>
<comment type="similarity">
    <text evidence="1">Belongs to the PAR3 family.</text>
</comment>
<keyword evidence="8" id="KW-1185">Reference proteome</keyword>
<dbReference type="GO" id="GO:0043296">
    <property type="term" value="C:apical junction complex"/>
    <property type="evidence" value="ECO:0007669"/>
    <property type="project" value="TreeGrafter"/>
</dbReference>
<evidence type="ECO:0000256" key="1">
    <source>
        <dbReference type="ARBA" id="ARBA00005358"/>
    </source>
</evidence>
<dbReference type="EMBL" id="CAJHNH020000070">
    <property type="protein sequence ID" value="CAG5115048.1"/>
    <property type="molecule type" value="Genomic_DNA"/>
</dbReference>
<protein>
    <recommendedName>
        <fullName evidence="6">PDZ domain-containing protein</fullName>
    </recommendedName>
</protein>
<proteinExistence type="inferred from homology"/>
<evidence type="ECO:0000313" key="7">
    <source>
        <dbReference type="EMBL" id="CAG5115048.1"/>
    </source>
</evidence>
<feature type="region of interest" description="Disordered" evidence="5">
    <location>
        <begin position="395"/>
        <end position="477"/>
    </location>
</feature>
<evidence type="ECO:0000256" key="3">
    <source>
        <dbReference type="ARBA" id="ARBA00022737"/>
    </source>
</evidence>
<reference evidence="7" key="1">
    <citation type="submission" date="2021-04" db="EMBL/GenBank/DDBJ databases">
        <authorList>
            <consortium name="Molecular Ecology Group"/>
        </authorList>
    </citation>
    <scope>NUCLEOTIDE SEQUENCE</scope>
</reference>
<dbReference type="Gene3D" id="3.10.20.90">
    <property type="entry name" value="Phosphatidylinositol 3-kinase Catalytic Subunit, Chain A, domain 1"/>
    <property type="match status" value="1"/>
</dbReference>
<keyword evidence="3" id="KW-0677">Repeat</keyword>
<dbReference type="Pfam" id="PF12053">
    <property type="entry name" value="Par3_HAL_N_term"/>
    <property type="match status" value="1"/>
</dbReference>
<dbReference type="CDD" id="cd23058">
    <property type="entry name" value="PDZ2_Par3-like"/>
    <property type="match status" value="1"/>
</dbReference>
<evidence type="ECO:0000256" key="4">
    <source>
        <dbReference type="ARBA" id="ARBA00023306"/>
    </source>
</evidence>
<feature type="region of interest" description="Disordered" evidence="5">
    <location>
        <begin position="179"/>
        <end position="247"/>
    </location>
</feature>
<organism evidence="7 8">
    <name type="scientific">Candidula unifasciata</name>
    <dbReference type="NCBI Taxonomy" id="100452"/>
    <lineage>
        <taxon>Eukaryota</taxon>
        <taxon>Metazoa</taxon>
        <taxon>Spiralia</taxon>
        <taxon>Lophotrochozoa</taxon>
        <taxon>Mollusca</taxon>
        <taxon>Gastropoda</taxon>
        <taxon>Heterobranchia</taxon>
        <taxon>Euthyneura</taxon>
        <taxon>Panpulmonata</taxon>
        <taxon>Eupulmonata</taxon>
        <taxon>Stylommatophora</taxon>
        <taxon>Helicina</taxon>
        <taxon>Helicoidea</taxon>
        <taxon>Geomitridae</taxon>
        <taxon>Candidula</taxon>
    </lineage>
</organism>
<sequence length="1623" mass="179329">MKVIVCFDNVRVTVPCGDGTIPVRELINKAVHRYTRAVGKGSNHWVEVTSLKTISGGGILDPDDQLVDVVDDKEQLIADFEEHDRPSVQHNGGDGASASSTGTTSPDMFQASNGANVPLHDLTNKPIGIHIDLANTSRALGLIRPSENSTGSNNVVTDVVVTSRDLTLGSNLRVRRGSEPNLNLLSSKSPPEKDEISSGDPRPFIPRRESVRESDEPRSESSDDDKKIKVTMHGSLDRKKASHSRFTRDALRTSLSNRPEMYHWLEAQENLEQLHKKIKVQERMGPVEGHDGEDVSDSFQTDGCLVCLQNDGGPLGIHAVPAFDEHGKEMGLLIQSIEPDRPVDKDGRIKPNDTIVEINGNSLKNVPFLSAQNIFRAAMDTKEIRLRIVKGSANSTSSLSHLKGKQKPAPLPPAILPKPRSHAPARPSPLTLPAPESKGKATIPTPAPRDASKKTVDSSENSENSNGSDHMNPDINSSVKVKPESLLVYKNVSPSPSANIIKPGPPIKAPKKVPPAIPARNPGTSLTTHLPEPPLNAVTNTRRIGKKLVVQLRKGPLGLGFSVTSRDNQTDGNCPIYIRNILPKGAAVQSGQLRPGDRLLEVNGVHMTGKTQAEAVSFLRMLPEGSLVELVLSRQEEVDEKFRIPRKLGDDTLPENEDENDIIDESDGAGQPNVSPLQPSQGHEVDTPALGASNEKLTLHIPLNDTGSAGLGVSVKGKTESSDSGIRDLGIFVKTVLKGGAAYKDGRLQVNDQLLEVNGVKLEGLSNTSAMEALRVAMMEEGQVPGVIKLTVARRTGSEPFPLFSGDSPDNSQMDIVPSAVHKRASSASNVSAIVHQRSSSASEVASLSQHKFGNSKDMPSPIPPMRSSRVAALREHFSDSGGGLRNESYMKAAHESFHELSSFINIMPSPLSKSKSQMEAKSLDSKNIWINESDTYTLPNKPQRPHSTIGFLHGHHNSHSSASDDEAFVRASVGSNKDENDLSPHGDLILPFEREGFGRQSMSEKRKGHLDPRSTEIYKLVKGNKENKGRFLGRRVQSFHVTGSSDAIAAKVPLPAPSHTDAMSPYKQFMTSSTNSMMHVSNDSAYQSNQVSTDMPVSNMKRASSLENIVNVVEAPSDHTHDLSPMWKSNRFGRARGCNESFRAAVDRSYDALDPALMDTLEEESAESGAFTFDPSHSSHSSVSSEATNEDMNSLKRIKAKEKEKKGLFKGFLRFGKGRKSDEEAMRRSRSEERPEDRVVDRRTDYSSERPVKDWWAAQPYGDTQKKWMVAADEQNQQQRGRKSSQQEQERIEEEYARLRDYHVGIQRLRSQSVDPSSGRNAAVVVSHERSSPFQPYPGSSAQWQHQLAQQQMDRSDPRSYHPAAMTRASQVTNHDYAGKNQSYSNSGGELDGKGSISKTAMSRAEYIQQLRSQYQQRHRQRQGVYPLDDREEQYEMWNHISSQYEPHIRDPEISRFYDRPSSRQSDQKLPEKYGSSFIPLNTNNSTSYYPGSHSLQHQKQHQHRYEPGNQSHPGSRPQSRTGPAATDVTLPYNQTLSSSYTDQIQQHHKQHHHPQQVQEFASKHFQDQYSSSDTNVPVDYHVYEPQPQHFYTNPAQMYHSTRSQYSHHRGGSYADSTSTKV</sequence>
<feature type="region of interest" description="Disordered" evidence="5">
    <location>
        <begin position="1221"/>
        <end position="1246"/>
    </location>
</feature>
<evidence type="ECO:0000256" key="5">
    <source>
        <dbReference type="SAM" id="MobiDB-lite"/>
    </source>
</evidence>
<dbReference type="GO" id="GO:0005912">
    <property type="term" value="C:adherens junction"/>
    <property type="evidence" value="ECO:0007669"/>
    <property type="project" value="TreeGrafter"/>
</dbReference>
<keyword evidence="4" id="KW-0131">Cell cycle</keyword>
<dbReference type="SMART" id="SM00228">
    <property type="entry name" value="PDZ"/>
    <property type="match status" value="3"/>
</dbReference>
<dbReference type="GO" id="GO:0035091">
    <property type="term" value="F:phosphatidylinositol binding"/>
    <property type="evidence" value="ECO:0007669"/>
    <property type="project" value="TreeGrafter"/>
</dbReference>